<reference evidence="5 6" key="1">
    <citation type="journal article" date="2014" name="Int. J. Syst. Evol. Microbiol.">
        <title>Carboxylicivirga gen. nov. in the family Marinilabiliaceae with two novel species, Carboxylicivirga mesophila sp. nov. and Carboxylicivirga taeanensis sp. nov., and reclassification of Cytophaga fermentans as Saccharicrinis fermentans gen. nov., comb. nov.</title>
        <authorList>
            <person name="Yang S.H."/>
            <person name="Seo H.S."/>
            <person name="Woo J.H."/>
            <person name="Oh H.M."/>
            <person name="Jang H."/>
            <person name="Lee J.H."/>
            <person name="Kim S.J."/>
            <person name="Kwon K.K."/>
        </authorList>
    </citation>
    <scope>NUCLEOTIDE SEQUENCE [LARGE SCALE GENOMIC DNA]</scope>
    <source>
        <strain evidence="5 6">JCM 18290</strain>
    </source>
</reference>
<dbReference type="SMART" id="SM00421">
    <property type="entry name" value="HTH_LUXR"/>
    <property type="match status" value="1"/>
</dbReference>
<dbReference type="Gene3D" id="2.60.40.10">
    <property type="entry name" value="Immunoglobulins"/>
    <property type="match status" value="1"/>
</dbReference>
<dbReference type="SUPFAM" id="SSF50998">
    <property type="entry name" value="Quinoprotein alcohol dehydrogenase-like"/>
    <property type="match status" value="1"/>
</dbReference>
<feature type="chain" id="PRO_5047330250" description="HTH luxR-type domain-containing protein" evidence="3">
    <location>
        <begin position="28"/>
        <end position="962"/>
    </location>
</feature>
<evidence type="ECO:0000256" key="3">
    <source>
        <dbReference type="SAM" id="SignalP"/>
    </source>
</evidence>
<dbReference type="InterPro" id="IPR011123">
    <property type="entry name" value="Y_Y_Y"/>
</dbReference>
<gene>
    <name evidence="5" type="ORF">KEM09_02660</name>
</gene>
<feature type="domain" description="HTH luxR-type" evidence="4">
    <location>
        <begin position="902"/>
        <end position="962"/>
    </location>
</feature>
<evidence type="ECO:0000256" key="2">
    <source>
        <dbReference type="SAM" id="Phobius"/>
    </source>
</evidence>
<dbReference type="Gene3D" id="1.10.10.10">
    <property type="entry name" value="Winged helix-like DNA-binding domain superfamily/Winged helix DNA-binding domain"/>
    <property type="match status" value="1"/>
</dbReference>
<feature type="signal peptide" evidence="3">
    <location>
        <begin position="1"/>
        <end position="27"/>
    </location>
</feature>
<feature type="transmembrane region" description="Helical" evidence="2">
    <location>
        <begin position="753"/>
        <end position="773"/>
    </location>
</feature>
<dbReference type="InterPro" id="IPR000792">
    <property type="entry name" value="Tscrpt_reg_LuxR_C"/>
</dbReference>
<evidence type="ECO:0000313" key="5">
    <source>
        <dbReference type="EMBL" id="MBS2210281.1"/>
    </source>
</evidence>
<dbReference type="InterPro" id="IPR013783">
    <property type="entry name" value="Ig-like_fold"/>
</dbReference>
<keyword evidence="2" id="KW-0472">Membrane</keyword>
<comment type="caution">
    <text evidence="5">The sequence shown here is derived from an EMBL/GenBank/DDBJ whole genome shotgun (WGS) entry which is preliminary data.</text>
</comment>
<dbReference type="InterPro" id="IPR016032">
    <property type="entry name" value="Sig_transdc_resp-reg_C-effctor"/>
</dbReference>
<accession>A0ABS5K5Q3</accession>
<sequence>MMICKQFFRSVAIIGSLLSINYSALQAGNKINNILKDTYGGFSKNWSVDFDERGIVYVGNEAGLLQFDGNAWELYKTPGQGSVRSVLVSGARIYTGSFEEFGYWEANAWGNLKYTSLSDTLARDVLHNDMIWKIVHTQNDEVIFQAFNTLYIYKNDTVTVREIGSGIIFLNNVRNRIVTQKTRGSIIEFSNNEFAEVEGSDVLNRAYTRVFLPFGNEQFLLGSAKKGLYIWDGKNQVTEWECEAQQQIKNYNINAGAFDGNFYYIGTLDKGIFKINKQGQVVDLLNVSNGLESNTIHHLKCDRQQRLWVALNKGVACVEFNRPVYYITNEAANWGVVHAAAIYQNKLFVGTNQGVYYHPINGVSLSELNSADFKVIEELKGQVWTLHNQGDVLLCGHNLGTFQIKGDAVEQIADIGGGQNFVSISLEGKDYLLQNSYTSLALFGQQKNGFTLKSILKGFFEPTRSMSIDHHNNIWVSHTRRNEVFKVSVPNIDEPLKKERYGLEKGLPQNAGSKVSKLDGRIIFTTRDGLFTYDELRDTVVRYKRIEAQLGEYAFANAVRQGGFQSYWFALPPKVALFNINSGIVKKEFEFAFNDPHNSLDEKYPVIVALNDTTTAFGLENGLALIYNSAFEQEQTLADTIYIKNAAYRLNDNMHKLSLDRHDTVALVPYANSRMIFEYMSVGSVNHKSSYWYKLDGYHKNWIKGNPQNKINFTKLPWGKYTLMVKGEGEFGQQLHPVQYTFEIEEPYFAKTWFIICVSILALIILVGISILINRFLKRYHNKLIEDEKQAWNEQHKEEQLRNEEKMIRLKNELLQKEIQHQSTELANRTIATIKRKEVLNEVKQEILKQREHLKVSYPEKYMNRILRMIDHSIEDEDDWNVFRMHFDKAHEDFFKRLKSSYDDLTPKDLRLCAYLKMNLSTKEIAPLMNVSPRSVEVHRYKIRRKLHLDPNENLTEFMISF</sequence>
<evidence type="ECO:0000256" key="1">
    <source>
        <dbReference type="SAM" id="Coils"/>
    </source>
</evidence>
<evidence type="ECO:0000313" key="6">
    <source>
        <dbReference type="Proteomes" id="UP000721861"/>
    </source>
</evidence>
<name>A0ABS5K5Q3_9BACT</name>
<dbReference type="InterPro" id="IPR011047">
    <property type="entry name" value="Quinoprotein_ADH-like_sf"/>
</dbReference>
<keyword evidence="2" id="KW-1133">Transmembrane helix</keyword>
<dbReference type="SUPFAM" id="SSF46894">
    <property type="entry name" value="C-terminal effector domain of the bipartite response regulators"/>
    <property type="match status" value="1"/>
</dbReference>
<dbReference type="Pfam" id="PF07495">
    <property type="entry name" value="Y_Y_Y"/>
    <property type="match status" value="1"/>
</dbReference>
<keyword evidence="1" id="KW-0175">Coiled coil</keyword>
<dbReference type="Proteomes" id="UP000721861">
    <property type="component" value="Unassembled WGS sequence"/>
</dbReference>
<keyword evidence="6" id="KW-1185">Reference proteome</keyword>
<dbReference type="SUPFAM" id="SSF63829">
    <property type="entry name" value="Calcium-dependent phosphotriesterase"/>
    <property type="match status" value="1"/>
</dbReference>
<organism evidence="5 6">
    <name type="scientific">Carboxylicivirga mesophila</name>
    <dbReference type="NCBI Taxonomy" id="1166478"/>
    <lineage>
        <taxon>Bacteria</taxon>
        <taxon>Pseudomonadati</taxon>
        <taxon>Bacteroidota</taxon>
        <taxon>Bacteroidia</taxon>
        <taxon>Marinilabiliales</taxon>
        <taxon>Marinilabiliaceae</taxon>
        <taxon>Carboxylicivirga</taxon>
    </lineage>
</organism>
<dbReference type="EMBL" id="JAGUCN010000002">
    <property type="protein sequence ID" value="MBS2210281.1"/>
    <property type="molecule type" value="Genomic_DNA"/>
</dbReference>
<proteinExistence type="predicted"/>
<dbReference type="RefSeq" id="WP_212225110.1">
    <property type="nucleotide sequence ID" value="NZ_JAGUCN010000002.1"/>
</dbReference>
<dbReference type="Pfam" id="PF00196">
    <property type="entry name" value="GerE"/>
    <property type="match status" value="1"/>
</dbReference>
<evidence type="ECO:0000259" key="4">
    <source>
        <dbReference type="SMART" id="SM00421"/>
    </source>
</evidence>
<dbReference type="Gene3D" id="2.130.10.10">
    <property type="entry name" value="YVTN repeat-like/Quinoprotein amine dehydrogenase"/>
    <property type="match status" value="2"/>
</dbReference>
<keyword evidence="3" id="KW-0732">Signal</keyword>
<keyword evidence="2" id="KW-0812">Transmembrane</keyword>
<protein>
    <recommendedName>
        <fullName evidence="4">HTH luxR-type domain-containing protein</fullName>
    </recommendedName>
</protein>
<dbReference type="InterPro" id="IPR015943">
    <property type="entry name" value="WD40/YVTN_repeat-like_dom_sf"/>
</dbReference>
<dbReference type="InterPro" id="IPR036388">
    <property type="entry name" value="WH-like_DNA-bd_sf"/>
</dbReference>
<feature type="coiled-coil region" evidence="1">
    <location>
        <begin position="782"/>
        <end position="818"/>
    </location>
</feature>